<dbReference type="AlphaFoldDB" id="A0A099T0U4"/>
<sequence length="321" mass="36499">MNKIDIVPACKGIITNLDLLKSEGTLQFTTSLSDLKAGGIIFEVSGPEFSFIFGSNEKGLFVKRNEVFSILTYDDIKETSVEPMIFLTWSYNKISLYFCSEIKHKKAEAPTKPCSPPPSLIKWARKQNLLPMVEYESEEKLREKVYSCLLSIQDKIDEYGAINPFWDISYSGKSIVSRTPKKETDVQPVISLLLSDQMLMAGIEVIPEYQTGRGNLDFMFMGNVKDNGITKICAEFKNAHSKDLFHGLENQLPLYMKNRECNYGAYCVLNYKGEWFTKPDTFENKLDVELSIHQSKSINPLVHNGIRCFIFSLSKKKTASK</sequence>
<proteinExistence type="predicted"/>
<name>A0A099T0U4_METMT</name>
<organism evidence="1 2">
    <name type="scientific">Methanococcoides methylutens</name>
    <dbReference type="NCBI Taxonomy" id="2226"/>
    <lineage>
        <taxon>Archaea</taxon>
        <taxon>Methanobacteriati</taxon>
        <taxon>Methanobacteriota</taxon>
        <taxon>Stenosarchaea group</taxon>
        <taxon>Methanomicrobia</taxon>
        <taxon>Methanosarcinales</taxon>
        <taxon>Methanosarcinaceae</taxon>
        <taxon>Methanococcoides</taxon>
    </lineage>
</organism>
<dbReference type="Proteomes" id="UP000029859">
    <property type="component" value="Unassembled WGS sequence"/>
</dbReference>
<dbReference type="EMBL" id="JRHO01000014">
    <property type="protein sequence ID" value="KGK97718.1"/>
    <property type="molecule type" value="Genomic_DNA"/>
</dbReference>
<keyword evidence="2" id="KW-1185">Reference proteome</keyword>
<gene>
    <name evidence="1" type="ORF">LI82_08025</name>
</gene>
<comment type="caution">
    <text evidence="1">The sequence shown here is derived from an EMBL/GenBank/DDBJ whole genome shotgun (WGS) entry which is preliminary data.</text>
</comment>
<reference evidence="1 2" key="1">
    <citation type="submission" date="2014-09" db="EMBL/GenBank/DDBJ databases">
        <title>Draft genome sequence of an obligately methylotrophic methanogen, Methanococcoides methylutens, isolated from marine sediment.</title>
        <authorList>
            <person name="Guan Y."/>
            <person name="Ngugi D.K."/>
            <person name="Blom J."/>
            <person name="Ali S."/>
            <person name="Ferry J.G."/>
            <person name="Stingl U."/>
        </authorList>
    </citation>
    <scope>NUCLEOTIDE SEQUENCE [LARGE SCALE GENOMIC DNA]</scope>
    <source>
        <strain evidence="1 2">DSM 2657</strain>
    </source>
</reference>
<protein>
    <submittedName>
        <fullName evidence="1">Uncharacterized protein</fullName>
    </submittedName>
</protein>
<dbReference type="RefSeq" id="WP_048194732.1">
    <property type="nucleotide sequence ID" value="NZ_CAAGSM010000005.1"/>
</dbReference>
<accession>A0A099T0U4</accession>
<evidence type="ECO:0000313" key="2">
    <source>
        <dbReference type="Proteomes" id="UP000029859"/>
    </source>
</evidence>
<evidence type="ECO:0000313" key="1">
    <source>
        <dbReference type="EMBL" id="KGK97718.1"/>
    </source>
</evidence>
<dbReference type="OrthoDB" id="137484at2157"/>